<keyword evidence="11" id="KW-1185">Reference proteome</keyword>
<evidence type="ECO:0000313" key="10">
    <source>
        <dbReference type="EMBL" id="CEK09925.1"/>
    </source>
</evidence>
<organism evidence="10 11">
    <name type="scientific">Legionella hackeliae</name>
    <dbReference type="NCBI Taxonomy" id="449"/>
    <lineage>
        <taxon>Bacteria</taxon>
        <taxon>Pseudomonadati</taxon>
        <taxon>Pseudomonadota</taxon>
        <taxon>Gammaproteobacteria</taxon>
        <taxon>Legionellales</taxon>
        <taxon>Legionellaceae</taxon>
        <taxon>Legionella</taxon>
    </lineage>
</organism>
<dbReference type="Pfam" id="PF03739">
    <property type="entry name" value="LptF_LptG"/>
    <property type="match status" value="1"/>
</dbReference>
<dbReference type="EMBL" id="LN681225">
    <property type="protein sequence ID" value="CEK09925.1"/>
    <property type="molecule type" value="Genomic_DNA"/>
</dbReference>
<evidence type="ECO:0000256" key="9">
    <source>
        <dbReference type="SAM" id="Phobius"/>
    </source>
</evidence>
<evidence type="ECO:0000256" key="6">
    <source>
        <dbReference type="ARBA" id="ARBA00022989"/>
    </source>
</evidence>
<feature type="transmembrane region" description="Helical" evidence="9">
    <location>
        <begin position="273"/>
        <end position="291"/>
    </location>
</feature>
<feature type="transmembrane region" description="Helical" evidence="9">
    <location>
        <begin position="303"/>
        <end position="321"/>
    </location>
</feature>
<sequence length="354" mass="39825">MKLLDRYIAKTVLSAIALVTLMLAGLQIFILFVNQLDDIGKADFGIWQTALYVLLLMPYQVYLFFPLASLLGCLIGLGVMANNRELVVMRAAGMSIGQVTVAVLKAAFIVILFVTITGETVVPRLAHWANDQKLQALSGGQTLRTAHGVWVRNGNDFIAIGTILQNNTLENVFQFRFDAEHHMRLARKIEKIVHTNNQWQAYNISETMINNNQTVARKFPTMVWDVSVKPSILRVSSNEPDEMTLHELRQFLRAQKQNHQSALNYQLAYWQRLMQPLTTVVMMMLAIPFIFGPLRSSTMGSKIVAGATVGFGFHIINRFFGPVSQVFQWPAEIAAIGPTLLFALLGLYLMRRVK</sequence>
<dbReference type="AlphaFoldDB" id="A0A0A8UM21"/>
<comment type="subcellular location">
    <subcellularLocation>
        <location evidence="2">Cell membrane</location>
        <topology evidence="2">Multi-pass membrane protein</topology>
    </subcellularLocation>
</comment>
<dbReference type="HOGENOM" id="CLU_028799_1_1_6"/>
<comment type="function">
    <text evidence="1">Part of the ABC transporter complex LptBFG involved in the translocation of lipopolysaccharide (LPS) from the inner membrane to the outer membrane.</text>
</comment>
<dbReference type="PANTHER" id="PTHR33529">
    <property type="entry name" value="SLR0882 PROTEIN-RELATED"/>
    <property type="match status" value="1"/>
</dbReference>
<name>A0A0A8UM21_LEGHA</name>
<dbReference type="OrthoDB" id="9776227at2"/>
<feature type="transmembrane region" description="Helical" evidence="9">
    <location>
        <begin position="93"/>
        <end position="116"/>
    </location>
</feature>
<dbReference type="PANTHER" id="PTHR33529:SF2">
    <property type="entry name" value="LIPOPOLYSACCHARIDE EXPORT SYSTEM PERMEASE PROTEIN LPTG"/>
    <property type="match status" value="1"/>
</dbReference>
<keyword evidence="7 9" id="KW-0472">Membrane</keyword>
<keyword evidence="5 9" id="KW-0812">Transmembrane</keyword>
<dbReference type="PATRIC" id="fig|449.7.peg.2934"/>
<comment type="similarity">
    <text evidence="3">Belongs to the LptF/LptG family.</text>
</comment>
<dbReference type="STRING" id="449.LHA_0846"/>
<proteinExistence type="inferred from homology"/>
<evidence type="ECO:0008006" key="12">
    <source>
        <dbReference type="Google" id="ProtNLM"/>
    </source>
</evidence>
<gene>
    <name evidence="10" type="ORF">LHA_0846</name>
</gene>
<evidence type="ECO:0000256" key="1">
    <source>
        <dbReference type="ARBA" id="ARBA00002265"/>
    </source>
</evidence>
<comment type="subunit">
    <text evidence="8">Component of the lipopolysaccharide transport and assembly complex. The LptBFG transporter is composed of two ATP-binding proteins (LptB) and two transmembrane proteins (LptF and LptG).</text>
</comment>
<dbReference type="InterPro" id="IPR030923">
    <property type="entry name" value="LptG"/>
</dbReference>
<feature type="transmembrane region" description="Helical" evidence="9">
    <location>
        <begin position="61"/>
        <end position="81"/>
    </location>
</feature>
<feature type="transmembrane region" description="Helical" evidence="9">
    <location>
        <begin position="333"/>
        <end position="350"/>
    </location>
</feature>
<dbReference type="Proteomes" id="UP000032803">
    <property type="component" value="Chromosome I"/>
</dbReference>
<accession>A0A0A8UM21</accession>
<evidence type="ECO:0000256" key="8">
    <source>
        <dbReference type="ARBA" id="ARBA00026081"/>
    </source>
</evidence>
<dbReference type="KEGG" id="lha:LHA_0846"/>
<protein>
    <recommendedName>
        <fullName evidence="12">Permease</fullName>
    </recommendedName>
</protein>
<keyword evidence="6 9" id="KW-1133">Transmembrane helix</keyword>
<reference evidence="11" key="1">
    <citation type="submission" date="2014-09" db="EMBL/GenBank/DDBJ databases">
        <authorList>
            <person name="Gomez-Valero L."/>
        </authorList>
    </citation>
    <scope>NUCLEOTIDE SEQUENCE [LARGE SCALE GENOMIC DNA]</scope>
    <source>
        <strain evidence="11">ATCC35250</strain>
    </source>
</reference>
<dbReference type="InterPro" id="IPR005495">
    <property type="entry name" value="LptG/LptF_permease"/>
</dbReference>
<dbReference type="GO" id="GO:0055085">
    <property type="term" value="P:transmembrane transport"/>
    <property type="evidence" value="ECO:0007669"/>
    <property type="project" value="InterPro"/>
</dbReference>
<feature type="transmembrane region" description="Helical" evidence="9">
    <location>
        <begin position="12"/>
        <end position="33"/>
    </location>
</feature>
<dbReference type="RefSeq" id="WP_045105384.1">
    <property type="nucleotide sequence ID" value="NZ_LN681225.1"/>
</dbReference>
<evidence type="ECO:0000256" key="2">
    <source>
        <dbReference type="ARBA" id="ARBA00004651"/>
    </source>
</evidence>
<dbReference type="GO" id="GO:0015920">
    <property type="term" value="P:lipopolysaccharide transport"/>
    <property type="evidence" value="ECO:0007669"/>
    <property type="project" value="TreeGrafter"/>
</dbReference>
<evidence type="ECO:0000256" key="3">
    <source>
        <dbReference type="ARBA" id="ARBA00007725"/>
    </source>
</evidence>
<evidence type="ECO:0000313" key="11">
    <source>
        <dbReference type="Proteomes" id="UP000032803"/>
    </source>
</evidence>
<dbReference type="NCBIfam" id="TIGR04408">
    <property type="entry name" value="LptG_lptG"/>
    <property type="match status" value="1"/>
</dbReference>
<evidence type="ECO:0000256" key="4">
    <source>
        <dbReference type="ARBA" id="ARBA00022475"/>
    </source>
</evidence>
<evidence type="ECO:0000256" key="7">
    <source>
        <dbReference type="ARBA" id="ARBA00023136"/>
    </source>
</evidence>
<keyword evidence="4" id="KW-1003">Cell membrane</keyword>
<dbReference type="GO" id="GO:0043190">
    <property type="term" value="C:ATP-binding cassette (ABC) transporter complex"/>
    <property type="evidence" value="ECO:0007669"/>
    <property type="project" value="InterPro"/>
</dbReference>
<evidence type="ECO:0000256" key="5">
    <source>
        <dbReference type="ARBA" id="ARBA00022692"/>
    </source>
</evidence>